<feature type="region of interest" description="Disordered" evidence="1">
    <location>
        <begin position="1"/>
        <end position="37"/>
    </location>
</feature>
<evidence type="ECO:0000313" key="3">
    <source>
        <dbReference type="Proteomes" id="UP001524547"/>
    </source>
</evidence>
<gene>
    <name evidence="2" type="ORF">NFI88_12380</name>
</gene>
<dbReference type="Proteomes" id="UP001524547">
    <property type="component" value="Unassembled WGS sequence"/>
</dbReference>
<evidence type="ECO:0000256" key="1">
    <source>
        <dbReference type="SAM" id="MobiDB-lite"/>
    </source>
</evidence>
<name>A0ABT1W0Y1_9PROT</name>
<keyword evidence="3" id="KW-1185">Reference proteome</keyword>
<evidence type="ECO:0000313" key="2">
    <source>
        <dbReference type="EMBL" id="MCQ8241634.1"/>
    </source>
</evidence>
<proteinExistence type="predicted"/>
<comment type="caution">
    <text evidence="2">The sequence shown here is derived from an EMBL/GenBank/DDBJ whole genome shotgun (WGS) entry which is preliminary data.</text>
</comment>
<protein>
    <submittedName>
        <fullName evidence="2">Uncharacterized protein</fullName>
    </submittedName>
</protein>
<reference evidence="2 3" key="1">
    <citation type="submission" date="2022-06" db="EMBL/GenBank/DDBJ databases">
        <title>Rhizosaccharibacter gen. nov. sp. nov. KSS12, endophytic bacteria isolated from sugarcane.</title>
        <authorList>
            <person name="Pitiwittayakul N."/>
        </authorList>
    </citation>
    <scope>NUCLEOTIDE SEQUENCE [LARGE SCALE GENOMIC DNA]</scope>
    <source>
        <strain evidence="2 3">KSS12</strain>
    </source>
</reference>
<sequence>MMRSRRSPAAPMPAASASTAPGCGAPRHQASARADRRPAALRGTALLLGALAIAAAHPAIAAARRADAGTENAGFSSLEVMQATIDPLAAPARPVIVQEAHATTLRPAPLPDQDLDAPGLTSDELASQQEASLSPHVFAPVHQHFSGDGFANGASLDKDRANRSRPGGGMSLSIPVQ</sequence>
<dbReference type="EMBL" id="JAMZEJ010000007">
    <property type="protein sequence ID" value="MCQ8241634.1"/>
    <property type="molecule type" value="Genomic_DNA"/>
</dbReference>
<dbReference type="RefSeq" id="WP_422920378.1">
    <property type="nucleotide sequence ID" value="NZ_JAMZEJ010000007.1"/>
</dbReference>
<organism evidence="2 3">
    <name type="scientific">Rhizosaccharibacter radicis</name>
    <dbReference type="NCBI Taxonomy" id="2782605"/>
    <lineage>
        <taxon>Bacteria</taxon>
        <taxon>Pseudomonadati</taxon>
        <taxon>Pseudomonadota</taxon>
        <taxon>Alphaproteobacteria</taxon>
        <taxon>Acetobacterales</taxon>
        <taxon>Acetobacteraceae</taxon>
        <taxon>Rhizosaccharibacter</taxon>
    </lineage>
</organism>
<accession>A0ABT1W0Y1</accession>
<feature type="compositionally biased region" description="Low complexity" evidence="1">
    <location>
        <begin position="7"/>
        <end position="21"/>
    </location>
</feature>
<feature type="region of interest" description="Disordered" evidence="1">
    <location>
        <begin position="149"/>
        <end position="177"/>
    </location>
</feature>